<reference evidence="2" key="2">
    <citation type="submission" date="2020-09" db="EMBL/GenBank/DDBJ databases">
        <title>Distribution of Beta-Lactamase Producing Gram-Negative Bacterial Isolates in Isabela River of Santo Domingo, Dominican Republic.</title>
        <authorList>
            <person name="Calderon V."/>
            <person name="Bonnelly R."/>
            <person name="Del Rosario C."/>
            <person name="Duarte A."/>
            <person name="Barauna R."/>
            <person name="Juca Ramos R.T."/>
            <person name="Perdomo O.P."/>
            <person name="Rodriguez De Francisco L.E."/>
            <person name="Franco De Los Santos E.F."/>
        </authorList>
    </citation>
    <scope>NUCLEOTIDE SEQUENCE</scope>
    <source>
        <strain evidence="2">INTEC_BI15</strain>
    </source>
</reference>
<dbReference type="AlphaFoldDB" id="A0AAP1QW59"/>
<comment type="caution">
    <text evidence="2">The sequence shown here is derived from an EMBL/GenBank/DDBJ whole genome shotgun (WGS) entry which is preliminary data.</text>
</comment>
<evidence type="ECO:0000313" key="3">
    <source>
        <dbReference type="EMBL" id="PQH47910.1"/>
    </source>
</evidence>
<dbReference type="Proteomes" id="UP000239276">
    <property type="component" value="Unassembled WGS sequence"/>
</dbReference>
<proteinExistence type="predicted"/>
<keyword evidence="1" id="KW-1133">Transmembrane helix</keyword>
<evidence type="ECO:0000313" key="5">
    <source>
        <dbReference type="Proteomes" id="UP000655940"/>
    </source>
</evidence>
<feature type="transmembrane region" description="Helical" evidence="1">
    <location>
        <begin position="51"/>
        <end position="69"/>
    </location>
</feature>
<evidence type="ECO:0000256" key="1">
    <source>
        <dbReference type="SAM" id="Phobius"/>
    </source>
</evidence>
<gene>
    <name evidence="3" type="ORF">C5U34_17460</name>
    <name evidence="2" type="ORF">IHV20_06640</name>
</gene>
<dbReference type="EMBL" id="PUDN01000133">
    <property type="protein sequence ID" value="PQH47910.1"/>
    <property type="molecule type" value="Genomic_DNA"/>
</dbReference>
<evidence type="ECO:0008006" key="6">
    <source>
        <dbReference type="Google" id="ProtNLM"/>
    </source>
</evidence>
<keyword evidence="1" id="KW-0812">Transmembrane</keyword>
<dbReference type="RefSeq" id="WP_057691625.1">
    <property type="nucleotide sequence ID" value="NZ_CP046898.1"/>
</dbReference>
<dbReference type="EMBL" id="JACZEI010000004">
    <property type="protein sequence ID" value="MBE0329831.1"/>
    <property type="molecule type" value="Genomic_DNA"/>
</dbReference>
<feature type="transmembrane region" description="Helical" evidence="1">
    <location>
        <begin position="12"/>
        <end position="31"/>
    </location>
</feature>
<name>A0AAP1QW59_ACIBA</name>
<accession>A0AAP1QW59</accession>
<protein>
    <recommendedName>
        <fullName evidence="6">DUF4760 domain-containing protein</fullName>
    </recommendedName>
</protein>
<keyword evidence="1" id="KW-0472">Membrane</keyword>
<dbReference type="Proteomes" id="UP000655940">
    <property type="component" value="Unassembled WGS sequence"/>
</dbReference>
<sequence>MFKRTLSQKIKDVVFYSLVFFILYTIIAYLLETKWLSSTIDLPKLNGILKDSLTLTAAFLAPGAAFILFTDWREQHNKQVRNEFGLKVFNQFEKFSKEIDQLGFIYTELEYLLPDEAKDKLDPFRIPLGLDHPVFIKNEHLILSYFKRVHIIQEEFNTLIDKFRYFGVVTNQLKPMAPWIKCILEDFANIHDELNDSYSEYLQLLEIIEDKISLYSKLRSEVEEKLTLNILQQLQEE</sequence>
<organism evidence="2 5">
    <name type="scientific">Acinetobacter baumannii</name>
    <dbReference type="NCBI Taxonomy" id="470"/>
    <lineage>
        <taxon>Bacteria</taxon>
        <taxon>Pseudomonadati</taxon>
        <taxon>Pseudomonadota</taxon>
        <taxon>Gammaproteobacteria</taxon>
        <taxon>Moraxellales</taxon>
        <taxon>Moraxellaceae</taxon>
        <taxon>Acinetobacter</taxon>
        <taxon>Acinetobacter calcoaceticus/baumannii complex</taxon>
    </lineage>
</organism>
<evidence type="ECO:0000313" key="2">
    <source>
        <dbReference type="EMBL" id="MBE0329831.1"/>
    </source>
</evidence>
<reference evidence="3 4" key="1">
    <citation type="journal article" date="2018" name="J. Antimicrob. Chemother.">
        <title>Phylogenomics of colistin-susceptible and resistant XDR Acinetobacter baumannii.</title>
        <authorList>
            <person name="Mustapha M."/>
            <person name="Li B."/>
            <person name="Pacey M.P."/>
            <person name="Mettus R.T."/>
            <person name="McElheny C.L."/>
            <person name="Ernst R.K."/>
            <person name="Cooper V.S."/>
            <person name="Doi Y."/>
        </authorList>
    </citation>
    <scope>NUCLEOTIDE SEQUENCE [LARGE SCALE GENOMIC DNA]</scope>
    <source>
        <strain evidence="3 4">R20</strain>
    </source>
</reference>
<evidence type="ECO:0000313" key="4">
    <source>
        <dbReference type="Proteomes" id="UP000239276"/>
    </source>
</evidence>